<evidence type="ECO:0000313" key="1">
    <source>
        <dbReference type="EMBL" id="TRD11921.1"/>
    </source>
</evidence>
<comment type="caution">
    <text evidence="1">The sequence shown here is derived from an EMBL/GenBank/DDBJ whole genome shotgun (WGS) entry which is preliminary data.</text>
</comment>
<dbReference type="PROSITE" id="PS51318">
    <property type="entry name" value="TAT"/>
    <property type="match status" value="1"/>
</dbReference>
<sequence length="464" mass="49283">MSIIRQNSSVSRRRLLKGMAVGGIGGFGLPSAMSSDLAAAESDDYRAIVCIFLEGGSDNWNTLVPFDRISHGNYFSARPNIAFSQANLNATHLKQSNDLGGYSYALNPSMRPLLEVFDAGDLAVLQNIGALMAPTSAAMFMNESGLLPSRLFSHNTQSDFVLTGEDGGGATGWGGRIADQLVGYNAYREFTCINAAAASSPFLSGRTLTPYAIDENGAKLIFGGREDATTALLRTVTTAVSNNVFRNEYAKIMRRALYAGNLFASVFSQIPESDLADLPTNNNELGRQMKAIAKTIAGARVMGMRRQVFFAKLPNWDAHSTTDESNNNSKRLADAMHGFWRVMERWGIGSSVTTFTVSDFGRTLTSNGSGTNHGWGSAQFVMGGAVAGGKILGKPPVVGVGSPDSVLGGRLVPSTPIDSLAATLAAWMGVSETGLVGIAPNLSRFDPSVRVLDLFGTVRPNGPN</sequence>
<dbReference type="Pfam" id="PF07394">
    <property type="entry name" value="DUF1501"/>
    <property type="match status" value="1"/>
</dbReference>
<dbReference type="EMBL" id="VHJK01000001">
    <property type="protein sequence ID" value="TRD11921.1"/>
    <property type="molecule type" value="Genomic_DNA"/>
</dbReference>
<accession>A0A547PCQ4</accession>
<gene>
    <name evidence="1" type="ORF">FGU71_08680</name>
</gene>
<proteinExistence type="predicted"/>
<name>A0A547PCQ4_9SPHN</name>
<reference evidence="1 2" key="1">
    <citation type="submission" date="2019-06" db="EMBL/GenBank/DDBJ databases">
        <title>Erythrobacter insulae sp. nov., isolated from a tidal flat.</title>
        <authorList>
            <person name="Yoon J.-H."/>
        </authorList>
    </citation>
    <scope>NUCLEOTIDE SEQUENCE [LARGE SCALE GENOMIC DNA]</scope>
    <source>
        <strain evidence="1 2">JBTF-M21</strain>
    </source>
</reference>
<evidence type="ECO:0000313" key="2">
    <source>
        <dbReference type="Proteomes" id="UP000316343"/>
    </source>
</evidence>
<organism evidence="1 2">
    <name type="scientific">Erythrobacter insulae</name>
    <dbReference type="NCBI Taxonomy" id="2584124"/>
    <lineage>
        <taxon>Bacteria</taxon>
        <taxon>Pseudomonadati</taxon>
        <taxon>Pseudomonadota</taxon>
        <taxon>Alphaproteobacteria</taxon>
        <taxon>Sphingomonadales</taxon>
        <taxon>Erythrobacteraceae</taxon>
        <taxon>Erythrobacter/Porphyrobacter group</taxon>
        <taxon>Erythrobacter</taxon>
    </lineage>
</organism>
<dbReference type="PANTHER" id="PTHR43737">
    <property type="entry name" value="BLL7424 PROTEIN"/>
    <property type="match status" value="1"/>
</dbReference>
<dbReference type="RefSeq" id="WP_142788194.1">
    <property type="nucleotide sequence ID" value="NZ_VHJK01000001.1"/>
</dbReference>
<dbReference type="AlphaFoldDB" id="A0A547PCQ4"/>
<dbReference type="InterPro" id="IPR010869">
    <property type="entry name" value="DUF1501"/>
</dbReference>
<protein>
    <submittedName>
        <fullName evidence="1">DUF1501 domain-containing protein</fullName>
    </submittedName>
</protein>
<dbReference type="InterPro" id="IPR006311">
    <property type="entry name" value="TAT_signal"/>
</dbReference>
<keyword evidence="2" id="KW-1185">Reference proteome</keyword>
<dbReference type="Proteomes" id="UP000316343">
    <property type="component" value="Unassembled WGS sequence"/>
</dbReference>
<dbReference type="OrthoDB" id="9779968at2"/>
<dbReference type="PANTHER" id="PTHR43737:SF1">
    <property type="entry name" value="DUF1501 DOMAIN-CONTAINING PROTEIN"/>
    <property type="match status" value="1"/>
</dbReference>